<evidence type="ECO:0000313" key="4">
    <source>
        <dbReference type="Proteomes" id="UP001595377"/>
    </source>
</evidence>
<dbReference type="Proteomes" id="UP001595377">
    <property type="component" value="Unassembled WGS sequence"/>
</dbReference>
<dbReference type="RefSeq" id="WP_257310858.1">
    <property type="nucleotide sequence ID" value="NZ_JANFDG010000001.1"/>
</dbReference>
<comment type="caution">
    <text evidence="3">The sequence shown here is derived from an EMBL/GenBank/DDBJ whole genome shotgun (WGS) entry which is preliminary data.</text>
</comment>
<dbReference type="InterPro" id="IPR057707">
    <property type="entry name" value="DUF7947"/>
</dbReference>
<dbReference type="Pfam" id="PF25679">
    <property type="entry name" value="DUF7947"/>
    <property type="match status" value="1"/>
</dbReference>
<evidence type="ECO:0000259" key="1">
    <source>
        <dbReference type="Pfam" id="PF25678"/>
    </source>
</evidence>
<proteinExistence type="predicted"/>
<gene>
    <name evidence="3" type="ORF">ACFOHH_08400</name>
</gene>
<protein>
    <submittedName>
        <fullName evidence="3">Uncharacterized protein</fullName>
    </submittedName>
</protein>
<evidence type="ECO:0000259" key="2">
    <source>
        <dbReference type="Pfam" id="PF25679"/>
    </source>
</evidence>
<name>A0ABV7DFV5_9HYPH</name>
<organism evidence="3 4">
    <name type="scientific">Shinella pollutisoli</name>
    <dbReference type="NCBI Taxonomy" id="2250594"/>
    <lineage>
        <taxon>Bacteria</taxon>
        <taxon>Pseudomonadati</taxon>
        <taxon>Pseudomonadota</taxon>
        <taxon>Alphaproteobacteria</taxon>
        <taxon>Hyphomicrobiales</taxon>
        <taxon>Rhizobiaceae</taxon>
        <taxon>Shinella</taxon>
    </lineage>
</organism>
<sequence>MKIHEFGLKLRFSGGEADEHRLELYDGTNSFHGFAQALQIATHAYLNREVVSRATALKGATFYMKAPRHGSVLLDIIAVIEKYPATVAVAAPIFYDFIKYSFSKATGQLDVEPETPYVSRLSTDDEPFFDDLAETLEGSLQRGHRAIDEGIPKITLERPRSPLLEFDSETSAWVNTRHGNDQVEEMQGNVTRYNSITGNGRAYVNELARIVPFRSGEDFPSLKAGYLTWSLHGNATAVPHQLKLFATKIRSANGEVKRLILSDVTQLN</sequence>
<dbReference type="Pfam" id="PF25678">
    <property type="entry name" value="DUF7946"/>
    <property type="match status" value="1"/>
</dbReference>
<dbReference type="EMBL" id="JBHRSP010000015">
    <property type="protein sequence ID" value="MFC3073118.1"/>
    <property type="molecule type" value="Genomic_DNA"/>
</dbReference>
<accession>A0ABV7DFV5</accession>
<dbReference type="InterPro" id="IPR057706">
    <property type="entry name" value="DUF7946"/>
</dbReference>
<evidence type="ECO:0000313" key="3">
    <source>
        <dbReference type="EMBL" id="MFC3073118.1"/>
    </source>
</evidence>
<keyword evidence="4" id="KW-1185">Reference proteome</keyword>
<feature type="domain" description="DUF7946" evidence="1">
    <location>
        <begin position="8"/>
        <end position="108"/>
    </location>
</feature>
<reference evidence="4" key="1">
    <citation type="journal article" date="2019" name="Int. J. Syst. Evol. Microbiol.">
        <title>The Global Catalogue of Microorganisms (GCM) 10K type strain sequencing project: providing services to taxonomists for standard genome sequencing and annotation.</title>
        <authorList>
            <consortium name="The Broad Institute Genomics Platform"/>
            <consortium name="The Broad Institute Genome Sequencing Center for Infectious Disease"/>
            <person name="Wu L."/>
            <person name="Ma J."/>
        </authorList>
    </citation>
    <scope>NUCLEOTIDE SEQUENCE [LARGE SCALE GENOMIC DNA]</scope>
    <source>
        <strain evidence="4">KCTC 52677</strain>
    </source>
</reference>
<feature type="domain" description="DUF7947" evidence="2">
    <location>
        <begin position="183"/>
        <end position="264"/>
    </location>
</feature>